<accession>A0AAW1Q2G4</accession>
<evidence type="ECO:0000313" key="3">
    <source>
        <dbReference type="Proteomes" id="UP001465755"/>
    </source>
</evidence>
<dbReference type="Proteomes" id="UP001465755">
    <property type="component" value="Unassembled WGS sequence"/>
</dbReference>
<organism evidence="2 3">
    <name type="scientific">Symbiochloris irregularis</name>
    <dbReference type="NCBI Taxonomy" id="706552"/>
    <lineage>
        <taxon>Eukaryota</taxon>
        <taxon>Viridiplantae</taxon>
        <taxon>Chlorophyta</taxon>
        <taxon>core chlorophytes</taxon>
        <taxon>Trebouxiophyceae</taxon>
        <taxon>Trebouxiales</taxon>
        <taxon>Trebouxiaceae</taxon>
        <taxon>Symbiochloris</taxon>
    </lineage>
</organism>
<feature type="domain" description="PsbP C-terminal" evidence="1">
    <location>
        <begin position="17"/>
        <end position="195"/>
    </location>
</feature>
<dbReference type="InterPro" id="IPR016123">
    <property type="entry name" value="Mog1/PsbP_a/b/a-sand"/>
</dbReference>
<reference evidence="2 3" key="1">
    <citation type="journal article" date="2024" name="Nat. Commun.">
        <title>Phylogenomics reveals the evolutionary origins of lichenization in chlorophyte algae.</title>
        <authorList>
            <person name="Puginier C."/>
            <person name="Libourel C."/>
            <person name="Otte J."/>
            <person name="Skaloud P."/>
            <person name="Haon M."/>
            <person name="Grisel S."/>
            <person name="Petersen M."/>
            <person name="Berrin J.G."/>
            <person name="Delaux P.M."/>
            <person name="Dal Grande F."/>
            <person name="Keller J."/>
        </authorList>
    </citation>
    <scope>NUCLEOTIDE SEQUENCE [LARGE SCALE GENOMIC DNA]</scope>
    <source>
        <strain evidence="2 3">SAG 2036</strain>
    </source>
</reference>
<keyword evidence="3" id="KW-1185">Reference proteome</keyword>
<protein>
    <recommendedName>
        <fullName evidence="1">PsbP C-terminal domain-containing protein</fullName>
    </recommendedName>
</protein>
<dbReference type="GO" id="GO:0009654">
    <property type="term" value="C:photosystem II oxygen evolving complex"/>
    <property type="evidence" value="ECO:0007669"/>
    <property type="project" value="InterPro"/>
</dbReference>
<dbReference type="SUPFAM" id="SSF55724">
    <property type="entry name" value="Mog1p/PsbP-like"/>
    <property type="match status" value="1"/>
</dbReference>
<comment type="caution">
    <text evidence="2">The sequence shown here is derived from an EMBL/GenBank/DDBJ whole genome shotgun (WGS) entry which is preliminary data.</text>
</comment>
<dbReference type="AlphaFoldDB" id="A0AAW1Q2G4"/>
<dbReference type="Pfam" id="PF01789">
    <property type="entry name" value="PsbP"/>
    <property type="match status" value="1"/>
</dbReference>
<dbReference type="NCBIfam" id="NF040946">
    <property type="entry name" value="PSII_PsbP"/>
    <property type="match status" value="1"/>
</dbReference>
<dbReference type="InterPro" id="IPR002683">
    <property type="entry name" value="PsbP_C"/>
</dbReference>
<dbReference type="GO" id="GO:0015979">
    <property type="term" value="P:photosynthesis"/>
    <property type="evidence" value="ECO:0007669"/>
    <property type="project" value="InterPro"/>
</dbReference>
<dbReference type="GO" id="GO:0005509">
    <property type="term" value="F:calcium ion binding"/>
    <property type="evidence" value="ECO:0007669"/>
    <property type="project" value="InterPro"/>
</dbReference>
<proteinExistence type="predicted"/>
<gene>
    <name evidence="2" type="ORF">WJX73_002551</name>
</gene>
<dbReference type="PANTHER" id="PTHR31407:SF15">
    <property type="entry name" value="PSBP DOMAIN-CONTAINING PROTEIN 1, CHLOROPLASTIC"/>
    <property type="match status" value="1"/>
</dbReference>
<name>A0AAW1Q2G4_9CHLO</name>
<evidence type="ECO:0000313" key="2">
    <source>
        <dbReference type="EMBL" id="KAK9814940.1"/>
    </source>
</evidence>
<evidence type="ECO:0000259" key="1">
    <source>
        <dbReference type="Pfam" id="PF01789"/>
    </source>
</evidence>
<dbReference type="Gene3D" id="3.40.1000.10">
    <property type="entry name" value="Mog1/PsbP, alpha/beta/alpha sandwich"/>
    <property type="match status" value="1"/>
</dbReference>
<dbReference type="GO" id="GO:0019898">
    <property type="term" value="C:extrinsic component of membrane"/>
    <property type="evidence" value="ECO:0007669"/>
    <property type="project" value="InterPro"/>
</dbReference>
<sequence>MYDWRLERERAAQTVPSGYRQYVDKLDGYSFNIPGDWAAVTSSGNDVFFRNIFNVNENVFVGLSSPSSKKYDSLSVLGDPDKAAKQILKQCLDELGTTRLGVKREGEVVTASRRTGPDGREYYDVQLRVKSFASRNQLAVYQRKLDSGLQLEWDRRYITTLGVANNQLYQLRLQTATKQYDKSEGMLLDIAHSFQCTEVEK</sequence>
<dbReference type="PANTHER" id="PTHR31407">
    <property type="match status" value="1"/>
</dbReference>
<dbReference type="EMBL" id="JALJOQ010000001">
    <property type="protein sequence ID" value="KAK9814940.1"/>
    <property type="molecule type" value="Genomic_DNA"/>
</dbReference>